<dbReference type="GO" id="GO:0120159">
    <property type="term" value="F:rRNA pseudouridine synthase activity"/>
    <property type="evidence" value="ECO:0007669"/>
    <property type="project" value="UniProtKB-ARBA"/>
</dbReference>
<protein>
    <recommendedName>
        <fullName evidence="5">Pseudouridine synthase</fullName>
        <ecNumber evidence="5">5.4.99.-</ecNumber>
    </recommendedName>
</protein>
<gene>
    <name evidence="7" type="ORF">H9873_01910</name>
</gene>
<dbReference type="EC" id="5.4.99.-" evidence="5"/>
<dbReference type="NCBIfam" id="TIGR00093">
    <property type="entry name" value="pseudouridine synthase"/>
    <property type="match status" value="1"/>
</dbReference>
<evidence type="ECO:0000313" key="8">
    <source>
        <dbReference type="Proteomes" id="UP000824263"/>
    </source>
</evidence>
<dbReference type="Gene3D" id="3.30.70.580">
    <property type="entry name" value="Pseudouridine synthase I, catalytic domain, N-terminal subdomain"/>
    <property type="match status" value="1"/>
</dbReference>
<keyword evidence="3 5" id="KW-0413">Isomerase</keyword>
<evidence type="ECO:0000256" key="1">
    <source>
        <dbReference type="ARBA" id="ARBA00008348"/>
    </source>
</evidence>
<comment type="caution">
    <text evidence="7">The sequence shown here is derived from an EMBL/GenBank/DDBJ whole genome shotgun (WGS) entry which is preliminary data.</text>
</comment>
<dbReference type="GO" id="GO:0003723">
    <property type="term" value="F:RNA binding"/>
    <property type="evidence" value="ECO:0007669"/>
    <property type="project" value="UniProtKB-KW"/>
</dbReference>
<evidence type="ECO:0000313" key="7">
    <source>
        <dbReference type="EMBL" id="HIW83069.1"/>
    </source>
</evidence>
<dbReference type="InterPro" id="IPR020094">
    <property type="entry name" value="TruA/RsuA/RluB/E/F_N"/>
</dbReference>
<dbReference type="SUPFAM" id="SSF55174">
    <property type="entry name" value="Alpha-L RNA-binding motif"/>
    <property type="match status" value="1"/>
</dbReference>
<dbReference type="PROSITE" id="PS50889">
    <property type="entry name" value="S4"/>
    <property type="match status" value="1"/>
</dbReference>
<evidence type="ECO:0000256" key="5">
    <source>
        <dbReference type="RuleBase" id="RU003887"/>
    </source>
</evidence>
<dbReference type="FunFam" id="3.10.290.10:FF:000003">
    <property type="entry name" value="Pseudouridine synthase"/>
    <property type="match status" value="1"/>
</dbReference>
<dbReference type="InterPro" id="IPR036986">
    <property type="entry name" value="S4_RNA-bd_sf"/>
</dbReference>
<dbReference type="InterPro" id="IPR020103">
    <property type="entry name" value="PsdUridine_synth_cat_dom_sf"/>
</dbReference>
<feature type="domain" description="RNA-binding S4" evidence="6">
    <location>
        <begin position="2"/>
        <end position="60"/>
    </location>
</feature>
<evidence type="ECO:0000256" key="3">
    <source>
        <dbReference type="ARBA" id="ARBA00023235"/>
    </source>
</evidence>
<dbReference type="GO" id="GO:0000455">
    <property type="term" value="P:enzyme-directed rRNA pseudouridine synthesis"/>
    <property type="evidence" value="ECO:0007669"/>
    <property type="project" value="UniProtKB-ARBA"/>
</dbReference>
<dbReference type="PANTHER" id="PTHR47683:SF4">
    <property type="entry name" value="PSEUDOURIDINE SYNTHASE"/>
    <property type="match status" value="1"/>
</dbReference>
<dbReference type="InterPro" id="IPR050343">
    <property type="entry name" value="RsuA_PseudoU_synthase"/>
</dbReference>
<name>A0A9D1UCQ6_9FIRM</name>
<comment type="similarity">
    <text evidence="1 5">Belongs to the pseudouridine synthase RsuA family.</text>
</comment>
<dbReference type="InterPro" id="IPR042092">
    <property type="entry name" value="PsdUridine_s_RsuA/RluB/E/F_cat"/>
</dbReference>
<dbReference type="AlphaFoldDB" id="A0A9D1UCQ6"/>
<reference evidence="7" key="2">
    <citation type="submission" date="2021-04" db="EMBL/GenBank/DDBJ databases">
        <authorList>
            <person name="Gilroy R."/>
        </authorList>
    </citation>
    <scope>NUCLEOTIDE SEQUENCE</scope>
    <source>
        <strain evidence="7">ChiSxjej1B13-11762</strain>
    </source>
</reference>
<organism evidence="7 8">
    <name type="scientific">Candidatus Dorea gallistercoris</name>
    <dbReference type="NCBI Taxonomy" id="2838542"/>
    <lineage>
        <taxon>Bacteria</taxon>
        <taxon>Bacillati</taxon>
        <taxon>Bacillota</taxon>
        <taxon>Clostridia</taxon>
        <taxon>Lachnospirales</taxon>
        <taxon>Lachnospiraceae</taxon>
        <taxon>Dorea</taxon>
    </lineage>
</organism>
<dbReference type="Proteomes" id="UP000824263">
    <property type="component" value="Unassembled WGS sequence"/>
</dbReference>
<evidence type="ECO:0000256" key="4">
    <source>
        <dbReference type="PROSITE-ProRule" id="PRU00182"/>
    </source>
</evidence>
<dbReference type="CDD" id="cd00165">
    <property type="entry name" value="S4"/>
    <property type="match status" value="1"/>
</dbReference>
<evidence type="ECO:0000259" key="6">
    <source>
        <dbReference type="SMART" id="SM00363"/>
    </source>
</evidence>
<dbReference type="PROSITE" id="PS01149">
    <property type="entry name" value="PSI_RSU"/>
    <property type="match status" value="1"/>
</dbReference>
<proteinExistence type="inferred from homology"/>
<dbReference type="Pfam" id="PF00849">
    <property type="entry name" value="PseudoU_synth_2"/>
    <property type="match status" value="1"/>
</dbReference>
<dbReference type="Pfam" id="PF01479">
    <property type="entry name" value="S4"/>
    <property type="match status" value="1"/>
</dbReference>
<dbReference type="CDD" id="cd02553">
    <property type="entry name" value="PseudoU_synth_RsuA"/>
    <property type="match status" value="1"/>
</dbReference>
<reference evidence="7" key="1">
    <citation type="journal article" date="2021" name="PeerJ">
        <title>Extensive microbial diversity within the chicken gut microbiome revealed by metagenomics and culture.</title>
        <authorList>
            <person name="Gilroy R."/>
            <person name="Ravi A."/>
            <person name="Getino M."/>
            <person name="Pursley I."/>
            <person name="Horton D.L."/>
            <person name="Alikhan N.F."/>
            <person name="Baker D."/>
            <person name="Gharbi K."/>
            <person name="Hall N."/>
            <person name="Watson M."/>
            <person name="Adriaenssens E.M."/>
            <person name="Foster-Nyarko E."/>
            <person name="Jarju S."/>
            <person name="Secka A."/>
            <person name="Antonio M."/>
            <person name="Oren A."/>
            <person name="Chaudhuri R.R."/>
            <person name="La Ragione R."/>
            <person name="Hildebrand F."/>
            <person name="Pallen M.J."/>
        </authorList>
    </citation>
    <scope>NUCLEOTIDE SEQUENCE</scope>
    <source>
        <strain evidence="7">ChiSxjej1B13-11762</strain>
    </source>
</reference>
<dbReference type="Gene3D" id="3.10.290.10">
    <property type="entry name" value="RNA-binding S4 domain"/>
    <property type="match status" value="1"/>
</dbReference>
<dbReference type="SUPFAM" id="SSF55120">
    <property type="entry name" value="Pseudouridine synthase"/>
    <property type="match status" value="1"/>
</dbReference>
<dbReference type="SMART" id="SM00363">
    <property type="entry name" value="S4"/>
    <property type="match status" value="1"/>
</dbReference>
<dbReference type="PANTHER" id="PTHR47683">
    <property type="entry name" value="PSEUDOURIDINE SYNTHASE FAMILY PROTEIN-RELATED"/>
    <property type="match status" value="1"/>
</dbReference>
<dbReference type="InterPro" id="IPR018496">
    <property type="entry name" value="PsdUridine_synth_RsuA/RluB_CS"/>
</dbReference>
<accession>A0A9D1UCQ6</accession>
<keyword evidence="2 4" id="KW-0694">RNA-binding</keyword>
<dbReference type="EMBL" id="DXGF01000033">
    <property type="protein sequence ID" value="HIW83069.1"/>
    <property type="molecule type" value="Genomic_DNA"/>
</dbReference>
<dbReference type="InterPro" id="IPR006145">
    <property type="entry name" value="PsdUridine_synth_RsuA/RluA"/>
</dbReference>
<dbReference type="Gene3D" id="3.30.70.1560">
    <property type="entry name" value="Alpha-L RNA-binding motif"/>
    <property type="match status" value="1"/>
</dbReference>
<dbReference type="InterPro" id="IPR002942">
    <property type="entry name" value="S4_RNA-bd"/>
</dbReference>
<evidence type="ECO:0000256" key="2">
    <source>
        <dbReference type="ARBA" id="ARBA00022884"/>
    </source>
</evidence>
<dbReference type="InterPro" id="IPR000748">
    <property type="entry name" value="PsdUridine_synth_RsuA/RluB/E/F"/>
</dbReference>
<sequence length="246" mass="28353">MMRIDKYLSEAGEGSRQEVKSYILKGRVSVGDVVVQKPETKVEEGKDRVFLDGREIPYLKYEYYMLNKPAGVITATTDRREPTVLDLLGEKRRRDLFPVGRLDKDTEGLLLITNDGALAHRLLSPRKHVDKCYYARIQGEVTARDVERFAEGLCIGIAKRKKKEAGQNEEEWTRPARLEILNADPETSEILLTIQEGKFHQVKRMFLAVDKEVLYLKRLSMGSLLLDQKLEPGQYRRLTDEEIEKL</sequence>